<dbReference type="InterPro" id="IPR029026">
    <property type="entry name" value="tRNA_m1G_MTases_N"/>
</dbReference>
<dbReference type="GO" id="GO:0032259">
    <property type="term" value="P:methylation"/>
    <property type="evidence" value="ECO:0007669"/>
    <property type="project" value="UniProtKB-KW"/>
</dbReference>
<dbReference type="GO" id="GO:0008173">
    <property type="term" value="F:RNA methyltransferase activity"/>
    <property type="evidence" value="ECO:0007669"/>
    <property type="project" value="InterPro"/>
</dbReference>
<dbReference type="PANTHER" id="PTHR46429:SF1">
    <property type="entry name" value="23S RRNA (GUANOSINE-2'-O-)-METHYLTRANSFERASE RLMB"/>
    <property type="match status" value="1"/>
</dbReference>
<reference evidence="6 7" key="1">
    <citation type="submission" date="2015-06" db="EMBL/GenBank/DDBJ databases">
        <title>Investigation of pathophysiology for high-risk pregnancy and development of treatment modality based on it.</title>
        <authorList>
            <person name="Kim B.-C."/>
            <person name="Lim S."/>
        </authorList>
    </citation>
    <scope>NUCLEOTIDE SEQUENCE [LARGE SCALE GENOMIC DNA]</scope>
    <source>
        <strain evidence="6 7">AD1-86</strain>
    </source>
</reference>
<comment type="similarity">
    <text evidence="1">Belongs to the class IV-like SAM-binding methyltransferase superfamily. RNA methyltransferase TrmH family.</text>
</comment>
<feature type="domain" description="RNA 2-O ribose methyltransferase substrate binding" evidence="5">
    <location>
        <begin position="74"/>
        <end position="150"/>
    </location>
</feature>
<keyword evidence="2 6" id="KW-0489">Methyltransferase</keyword>
<dbReference type="GO" id="GO:0003723">
    <property type="term" value="F:RNA binding"/>
    <property type="evidence" value="ECO:0007669"/>
    <property type="project" value="InterPro"/>
</dbReference>
<dbReference type="Proteomes" id="UP000092596">
    <property type="component" value="Chromosome"/>
</dbReference>
<keyword evidence="3 6" id="KW-0808">Transferase</keyword>
<dbReference type="KEGG" id="dva:DAD186_08520"/>
<dbReference type="GO" id="GO:0006396">
    <property type="term" value="P:RNA processing"/>
    <property type="evidence" value="ECO:0007669"/>
    <property type="project" value="InterPro"/>
</dbReference>
<dbReference type="STRING" id="1630135.DAD186_08520"/>
<dbReference type="SMART" id="SM00967">
    <property type="entry name" value="SpoU_sub_bind"/>
    <property type="match status" value="1"/>
</dbReference>
<dbReference type="CDD" id="cd18103">
    <property type="entry name" value="SpoU-like_RlmB"/>
    <property type="match status" value="1"/>
</dbReference>
<evidence type="ECO:0000256" key="4">
    <source>
        <dbReference type="SAM" id="MobiDB-lite"/>
    </source>
</evidence>
<protein>
    <submittedName>
        <fullName evidence="6">RNA methyltransferase, TrmH family, group 3</fullName>
    </submittedName>
</protein>
<dbReference type="EMBL" id="CP012117">
    <property type="protein sequence ID" value="ANP27402.1"/>
    <property type="molecule type" value="Genomic_DNA"/>
</dbReference>
<dbReference type="Pfam" id="PF08032">
    <property type="entry name" value="SpoU_sub_bind"/>
    <property type="match status" value="1"/>
</dbReference>
<evidence type="ECO:0000313" key="6">
    <source>
        <dbReference type="EMBL" id="ANP27402.1"/>
    </source>
</evidence>
<dbReference type="InterPro" id="IPR029028">
    <property type="entry name" value="Alpha/beta_knot_MTases"/>
</dbReference>
<dbReference type="Gene3D" id="3.30.1330.30">
    <property type="match status" value="1"/>
</dbReference>
<accession>A0A1B0ZHM5</accession>
<dbReference type="InterPro" id="IPR001537">
    <property type="entry name" value="SpoU_MeTrfase"/>
</dbReference>
<dbReference type="NCBIfam" id="TIGR00186">
    <property type="entry name" value="rRNA_methyl_3"/>
    <property type="match status" value="1"/>
</dbReference>
<gene>
    <name evidence="6" type="ORF">DAD186_08520</name>
</gene>
<evidence type="ECO:0000256" key="1">
    <source>
        <dbReference type="ARBA" id="ARBA00007228"/>
    </source>
</evidence>
<dbReference type="Pfam" id="PF00588">
    <property type="entry name" value="SpoU_methylase"/>
    <property type="match status" value="1"/>
</dbReference>
<evidence type="ECO:0000256" key="3">
    <source>
        <dbReference type="ARBA" id="ARBA00022679"/>
    </source>
</evidence>
<dbReference type="SUPFAM" id="SSF75217">
    <property type="entry name" value="alpha/beta knot"/>
    <property type="match status" value="1"/>
</dbReference>
<sequence length="320" mass="34176">MAGHKSSRKGPKVGSGGVRRRRLEGRGPTPKAEDRPHHKAYKGTHDTVGKSGTKSGKRRPPRRSPKDAANRPTVIAGRNSVLEALQEGVQALSLTLAIRLEADERVREIMRLAHQKGLQLHEATRAELDRLTDDAIHQGVALTLPPYEYADPADLLEIAADDFDTPLLIALDGITDPRNLGAILRSAGAFGAHGVIIPERRSVGMTASVYKVAAGAATRVKVAQVTNLNRTIDSLKKQGVFVVGLDADGELEPRDMDLATSPIMLVVGAEGKGISRLTREKCDAIVSIPMAATTESLNASVAASIVMYEIAGTRTRTGRA</sequence>
<feature type="compositionally biased region" description="Basic residues" evidence="4">
    <location>
        <begin position="1"/>
        <end position="11"/>
    </location>
</feature>
<proteinExistence type="inferred from homology"/>
<dbReference type="PANTHER" id="PTHR46429">
    <property type="entry name" value="23S RRNA (GUANOSINE-2'-O-)-METHYLTRANSFERASE RLMB"/>
    <property type="match status" value="1"/>
</dbReference>
<dbReference type="RefSeq" id="WP_065247616.1">
    <property type="nucleotide sequence ID" value="NZ_CP012117.1"/>
</dbReference>
<dbReference type="AlphaFoldDB" id="A0A1B0ZHM5"/>
<organism evidence="6 7">
    <name type="scientific">Dermabacter vaginalis</name>
    <dbReference type="NCBI Taxonomy" id="1630135"/>
    <lineage>
        <taxon>Bacteria</taxon>
        <taxon>Bacillati</taxon>
        <taxon>Actinomycetota</taxon>
        <taxon>Actinomycetes</taxon>
        <taxon>Micrococcales</taxon>
        <taxon>Dermabacteraceae</taxon>
        <taxon>Dermabacter</taxon>
    </lineage>
</organism>
<dbReference type="FunFam" id="3.40.1280.10:FF:000008">
    <property type="entry name" value="Group 3 RNA methyltransferase TrmH"/>
    <property type="match status" value="1"/>
</dbReference>
<evidence type="ECO:0000256" key="2">
    <source>
        <dbReference type="ARBA" id="ARBA00022603"/>
    </source>
</evidence>
<dbReference type="InterPro" id="IPR029064">
    <property type="entry name" value="Ribosomal_eL30-like_sf"/>
</dbReference>
<evidence type="ECO:0000313" key="7">
    <source>
        <dbReference type="Proteomes" id="UP000092596"/>
    </source>
</evidence>
<evidence type="ECO:0000259" key="5">
    <source>
        <dbReference type="SMART" id="SM00967"/>
    </source>
</evidence>
<feature type="region of interest" description="Disordered" evidence="4">
    <location>
        <begin position="1"/>
        <end position="74"/>
    </location>
</feature>
<dbReference type="GO" id="GO:0005829">
    <property type="term" value="C:cytosol"/>
    <property type="evidence" value="ECO:0007669"/>
    <property type="project" value="TreeGrafter"/>
</dbReference>
<dbReference type="InterPro" id="IPR004441">
    <property type="entry name" value="rRNA_MeTrfase_TrmH"/>
</dbReference>
<name>A0A1B0ZHM5_9MICO</name>
<dbReference type="PATRIC" id="fig|1630135.4.peg.852"/>
<dbReference type="InterPro" id="IPR013123">
    <property type="entry name" value="SpoU_subst-bd"/>
</dbReference>
<dbReference type="Gene3D" id="3.40.1280.10">
    <property type="match status" value="1"/>
</dbReference>
<dbReference type="SUPFAM" id="SSF55315">
    <property type="entry name" value="L30e-like"/>
    <property type="match status" value="1"/>
</dbReference>